<proteinExistence type="predicted"/>
<protein>
    <submittedName>
        <fullName evidence="1">Uncharacterized protein</fullName>
    </submittedName>
</protein>
<reference evidence="1 2" key="1">
    <citation type="journal article" date="2022" name="Nat. Plants">
        <title>Genomes of leafy and leafless Platanthera orchids illuminate the evolution of mycoheterotrophy.</title>
        <authorList>
            <person name="Li M.H."/>
            <person name="Liu K.W."/>
            <person name="Li Z."/>
            <person name="Lu H.C."/>
            <person name="Ye Q.L."/>
            <person name="Zhang D."/>
            <person name="Wang J.Y."/>
            <person name="Li Y.F."/>
            <person name="Zhong Z.M."/>
            <person name="Liu X."/>
            <person name="Yu X."/>
            <person name="Liu D.K."/>
            <person name="Tu X.D."/>
            <person name="Liu B."/>
            <person name="Hao Y."/>
            <person name="Liao X.Y."/>
            <person name="Jiang Y.T."/>
            <person name="Sun W.H."/>
            <person name="Chen J."/>
            <person name="Chen Y.Q."/>
            <person name="Ai Y."/>
            <person name="Zhai J.W."/>
            <person name="Wu S.S."/>
            <person name="Zhou Z."/>
            <person name="Hsiao Y.Y."/>
            <person name="Wu W.L."/>
            <person name="Chen Y.Y."/>
            <person name="Lin Y.F."/>
            <person name="Hsu J.L."/>
            <person name="Li C.Y."/>
            <person name="Wang Z.W."/>
            <person name="Zhao X."/>
            <person name="Zhong W.Y."/>
            <person name="Ma X.K."/>
            <person name="Ma L."/>
            <person name="Huang J."/>
            <person name="Chen G.Z."/>
            <person name="Huang M.Z."/>
            <person name="Huang L."/>
            <person name="Peng D.H."/>
            <person name="Luo Y.B."/>
            <person name="Zou S.Q."/>
            <person name="Chen S.P."/>
            <person name="Lan S."/>
            <person name="Tsai W.C."/>
            <person name="Van de Peer Y."/>
            <person name="Liu Z.J."/>
        </authorList>
    </citation>
    <scope>NUCLEOTIDE SEQUENCE [LARGE SCALE GENOMIC DNA]</scope>
    <source>
        <strain evidence="1">Lor287</strain>
    </source>
</reference>
<dbReference type="EMBL" id="JBBWWQ010000011">
    <property type="protein sequence ID" value="KAK8935044.1"/>
    <property type="molecule type" value="Genomic_DNA"/>
</dbReference>
<dbReference type="Proteomes" id="UP001418222">
    <property type="component" value="Unassembled WGS sequence"/>
</dbReference>
<name>A0AAP0G2Y7_9ASPA</name>
<organism evidence="1 2">
    <name type="scientific">Platanthera zijinensis</name>
    <dbReference type="NCBI Taxonomy" id="2320716"/>
    <lineage>
        <taxon>Eukaryota</taxon>
        <taxon>Viridiplantae</taxon>
        <taxon>Streptophyta</taxon>
        <taxon>Embryophyta</taxon>
        <taxon>Tracheophyta</taxon>
        <taxon>Spermatophyta</taxon>
        <taxon>Magnoliopsida</taxon>
        <taxon>Liliopsida</taxon>
        <taxon>Asparagales</taxon>
        <taxon>Orchidaceae</taxon>
        <taxon>Orchidoideae</taxon>
        <taxon>Orchideae</taxon>
        <taxon>Orchidinae</taxon>
        <taxon>Platanthera</taxon>
    </lineage>
</organism>
<dbReference type="AlphaFoldDB" id="A0AAP0G2Y7"/>
<keyword evidence="2" id="KW-1185">Reference proteome</keyword>
<evidence type="ECO:0000313" key="1">
    <source>
        <dbReference type="EMBL" id="KAK8935044.1"/>
    </source>
</evidence>
<dbReference type="PANTHER" id="PTHR31296">
    <property type="entry name" value="UPF0565 PROTEIN C2ORF69"/>
    <property type="match status" value="1"/>
</dbReference>
<sequence>MVQSVRFSIIRQRAVWRRKGDVQAGLLPGEDHSLNIAEILVSKLGDFVNAWVVEASTFHEPFTVFMEFVLTVNSRGEPKHYDPDGFPASSSIVRIISKSINQSIRIVIDDLWSYHNHCEGSLDSVLTATQRMSFWGDEFEAWDWDVSDTTLHEFRGGRGLSGRCVS</sequence>
<evidence type="ECO:0000313" key="2">
    <source>
        <dbReference type="Proteomes" id="UP001418222"/>
    </source>
</evidence>
<dbReference type="GO" id="GO:0005739">
    <property type="term" value="C:mitochondrion"/>
    <property type="evidence" value="ECO:0007669"/>
    <property type="project" value="TreeGrafter"/>
</dbReference>
<dbReference type="InterPro" id="IPR018881">
    <property type="entry name" value="C2orf69_mit"/>
</dbReference>
<dbReference type="PANTHER" id="PTHR31296:SF1">
    <property type="entry name" value="MITOCHONDRIAL PROTEIN C2ORF69"/>
    <property type="match status" value="1"/>
</dbReference>
<accession>A0AAP0G2Y7</accession>
<gene>
    <name evidence="1" type="ORF">KSP39_PZI013963</name>
</gene>
<comment type="caution">
    <text evidence="1">The sequence shown here is derived from an EMBL/GenBank/DDBJ whole genome shotgun (WGS) entry which is preliminary data.</text>
</comment>